<keyword evidence="8 11" id="KW-0067">ATP-binding</keyword>
<dbReference type="Pfam" id="PF01202">
    <property type="entry name" value="SKI"/>
    <property type="match status" value="1"/>
</dbReference>
<feature type="binding site" evidence="11">
    <location>
        <position position="164"/>
    </location>
    <ligand>
        <name>substrate</name>
    </ligand>
</feature>
<dbReference type="GO" id="GO:0008652">
    <property type="term" value="P:amino acid biosynthetic process"/>
    <property type="evidence" value="ECO:0007669"/>
    <property type="project" value="UniProtKB-KW"/>
</dbReference>
<dbReference type="SUPFAM" id="SSF52540">
    <property type="entry name" value="P-loop containing nucleoside triphosphate hydrolases"/>
    <property type="match status" value="1"/>
</dbReference>
<name>A0A150SJ17_SORCE</name>
<evidence type="ECO:0000256" key="8">
    <source>
        <dbReference type="ARBA" id="ARBA00022840"/>
    </source>
</evidence>
<evidence type="ECO:0000256" key="1">
    <source>
        <dbReference type="ARBA" id="ARBA00004842"/>
    </source>
</evidence>
<organism evidence="14 15">
    <name type="scientific">Sorangium cellulosum</name>
    <name type="common">Polyangium cellulosum</name>
    <dbReference type="NCBI Taxonomy" id="56"/>
    <lineage>
        <taxon>Bacteria</taxon>
        <taxon>Pseudomonadati</taxon>
        <taxon>Myxococcota</taxon>
        <taxon>Polyangia</taxon>
        <taxon>Polyangiales</taxon>
        <taxon>Polyangiaceae</taxon>
        <taxon>Sorangium</taxon>
    </lineage>
</organism>
<comment type="similarity">
    <text evidence="2 11">Belongs to the shikimate kinase family.</text>
</comment>
<comment type="subunit">
    <text evidence="11">Monomer.</text>
</comment>
<keyword evidence="7 11" id="KW-0418">Kinase</keyword>
<evidence type="ECO:0000256" key="6">
    <source>
        <dbReference type="ARBA" id="ARBA00022741"/>
    </source>
</evidence>
<evidence type="ECO:0000256" key="10">
    <source>
        <dbReference type="ARBA" id="ARBA00048567"/>
    </source>
</evidence>
<accession>A0A150SJ17</accession>
<proteinExistence type="inferred from homology"/>
<feature type="binding site" evidence="11">
    <location>
        <position position="269"/>
    </location>
    <ligand>
        <name>substrate</name>
    </ligand>
</feature>
<comment type="pathway">
    <text evidence="1 11">Metabolic intermediate biosynthesis; chorismate biosynthesis; chorismate from D-erythrose 4-phosphate and phosphoenolpyruvate: step 5/7.</text>
</comment>
<comment type="subcellular location">
    <subcellularLocation>
        <location evidence="11">Cytoplasm</location>
    </subcellularLocation>
</comment>
<keyword evidence="6 11" id="KW-0547">Nucleotide-binding</keyword>
<feature type="binding site" evidence="11">
    <location>
        <begin position="142"/>
        <end position="147"/>
    </location>
    <ligand>
        <name>ATP</name>
        <dbReference type="ChEBI" id="CHEBI:30616"/>
    </ligand>
</feature>
<dbReference type="GO" id="GO:0005524">
    <property type="term" value="F:ATP binding"/>
    <property type="evidence" value="ECO:0007669"/>
    <property type="project" value="UniProtKB-UniRule"/>
</dbReference>
<feature type="binding site" evidence="11">
    <location>
        <position position="250"/>
    </location>
    <ligand>
        <name>ATP</name>
        <dbReference type="ChEBI" id="CHEBI:30616"/>
    </ligand>
</feature>
<dbReference type="SMART" id="SM00530">
    <property type="entry name" value="HTH_XRE"/>
    <property type="match status" value="1"/>
</dbReference>
<comment type="cofactor">
    <cofactor evidence="11">
        <name>Mg(2+)</name>
        <dbReference type="ChEBI" id="CHEBI:18420"/>
    </cofactor>
    <text evidence="11">Binds 1 Mg(2+) ion per subunit.</text>
</comment>
<dbReference type="InterPro" id="IPR031322">
    <property type="entry name" value="Shikimate/glucono_kinase"/>
</dbReference>
<dbReference type="GO" id="GO:0000287">
    <property type="term" value="F:magnesium ion binding"/>
    <property type="evidence" value="ECO:0007669"/>
    <property type="project" value="UniProtKB-UniRule"/>
</dbReference>
<feature type="binding site" evidence="11">
    <location>
        <position position="211"/>
    </location>
    <ligand>
        <name>substrate</name>
    </ligand>
</feature>
<dbReference type="InterPro" id="IPR010982">
    <property type="entry name" value="Lambda_DNA-bd_dom_sf"/>
</dbReference>
<feature type="domain" description="HTH cro/C1-type" evidence="13">
    <location>
        <begin position="53"/>
        <end position="107"/>
    </location>
</feature>
<feature type="region of interest" description="Disordered" evidence="12">
    <location>
        <begin position="1"/>
        <end position="39"/>
    </location>
</feature>
<dbReference type="NCBIfam" id="NF006015">
    <property type="entry name" value="PRK08154.1"/>
    <property type="match status" value="1"/>
</dbReference>
<dbReference type="Proteomes" id="UP000075635">
    <property type="component" value="Unassembled WGS sequence"/>
</dbReference>
<evidence type="ECO:0000313" key="15">
    <source>
        <dbReference type="Proteomes" id="UP000075635"/>
    </source>
</evidence>
<dbReference type="GO" id="GO:0005829">
    <property type="term" value="C:cytosol"/>
    <property type="evidence" value="ECO:0007669"/>
    <property type="project" value="TreeGrafter"/>
</dbReference>
<evidence type="ECO:0000256" key="11">
    <source>
        <dbReference type="HAMAP-Rule" id="MF_00109"/>
    </source>
</evidence>
<keyword evidence="11" id="KW-0460">Magnesium</keyword>
<dbReference type="PROSITE" id="PS50943">
    <property type="entry name" value="HTH_CROC1"/>
    <property type="match status" value="1"/>
</dbReference>
<dbReference type="Gene3D" id="3.40.50.300">
    <property type="entry name" value="P-loop containing nucleotide triphosphate hydrolases"/>
    <property type="match status" value="1"/>
</dbReference>
<sequence length="310" mass="32763">MPSRQDPRGQNPRRTRASRAGESLAGSPEAGAAHGANAADGAPPILAHLAGRLRQRRQELALTLRELAELAGVSERFLVLVESGRANVSVVRLEDIGRALGTSAAALLGAGELVDGDGPRGPSSEAEGGSGGALVALLGLRGAGKTTIGGRAAARLGVPFLELDGLVATRAGMSLAALFEIHGSAYYRRLEREELARLADARAHGIVATGGGLVTDPATFERLRRCAVTVWLRAKPEDHWRRVVEQGDARPMANRADAMKELRALFLARRALYEQADFVVDTSALGLARSVDRVVKIAREAGRRDATRSP</sequence>
<keyword evidence="11" id="KW-0963">Cytoplasm</keyword>
<comment type="function">
    <text evidence="11">Catalyzes the specific phosphorylation of the 3-hydroxyl group of shikimic acid using ATP as a cosubstrate.</text>
</comment>
<dbReference type="PANTHER" id="PTHR21087">
    <property type="entry name" value="SHIKIMATE KINASE"/>
    <property type="match status" value="1"/>
</dbReference>
<dbReference type="EC" id="2.7.1.71" evidence="3 11"/>
<dbReference type="UniPathway" id="UPA00053">
    <property type="reaction ID" value="UER00088"/>
</dbReference>
<dbReference type="GO" id="GO:0003677">
    <property type="term" value="F:DNA binding"/>
    <property type="evidence" value="ECO:0007669"/>
    <property type="project" value="InterPro"/>
</dbReference>
<dbReference type="CDD" id="cd00093">
    <property type="entry name" value="HTH_XRE"/>
    <property type="match status" value="1"/>
</dbReference>
<dbReference type="HAMAP" id="MF_00109">
    <property type="entry name" value="Shikimate_kinase"/>
    <property type="match status" value="1"/>
</dbReference>
<feature type="compositionally biased region" description="Low complexity" evidence="12">
    <location>
        <begin position="30"/>
        <end position="39"/>
    </location>
</feature>
<evidence type="ECO:0000256" key="9">
    <source>
        <dbReference type="ARBA" id="ARBA00023141"/>
    </source>
</evidence>
<dbReference type="PRINTS" id="PR01100">
    <property type="entry name" value="SHIKIMTKNASE"/>
</dbReference>
<dbReference type="InterPro" id="IPR023000">
    <property type="entry name" value="Shikimate_kinase_CS"/>
</dbReference>
<protein>
    <recommendedName>
        <fullName evidence="3 11">Shikimate kinase</fullName>
        <shortName evidence="11">SK</shortName>
        <ecNumber evidence="3 11">2.7.1.71</ecNumber>
    </recommendedName>
</protein>
<dbReference type="GO" id="GO:0009073">
    <property type="term" value="P:aromatic amino acid family biosynthetic process"/>
    <property type="evidence" value="ECO:0007669"/>
    <property type="project" value="UniProtKB-KW"/>
</dbReference>
<evidence type="ECO:0000256" key="12">
    <source>
        <dbReference type="SAM" id="MobiDB-lite"/>
    </source>
</evidence>
<gene>
    <name evidence="11" type="primary">aroK</name>
    <name evidence="14" type="ORF">BE17_50160</name>
</gene>
<keyword evidence="4 11" id="KW-0028">Amino-acid biosynthesis</keyword>
<feature type="binding site" evidence="11">
    <location>
        <position position="188"/>
    </location>
    <ligand>
        <name>substrate</name>
    </ligand>
</feature>
<feature type="binding site" evidence="11">
    <location>
        <position position="146"/>
    </location>
    <ligand>
        <name>Mg(2+)</name>
        <dbReference type="ChEBI" id="CHEBI:18420"/>
    </ligand>
</feature>
<dbReference type="PANTHER" id="PTHR21087:SF16">
    <property type="entry name" value="SHIKIMATE KINASE 1, CHLOROPLASTIC"/>
    <property type="match status" value="1"/>
</dbReference>
<keyword evidence="5 11" id="KW-0808">Transferase</keyword>
<evidence type="ECO:0000256" key="2">
    <source>
        <dbReference type="ARBA" id="ARBA00006997"/>
    </source>
</evidence>
<keyword evidence="11" id="KW-0479">Metal-binding</keyword>
<dbReference type="Gene3D" id="1.10.260.40">
    <property type="entry name" value="lambda repressor-like DNA-binding domains"/>
    <property type="match status" value="1"/>
</dbReference>
<dbReference type="InterPro" id="IPR000623">
    <property type="entry name" value="Shikimate_kinase/TSH1"/>
</dbReference>
<reference evidence="14 15" key="1">
    <citation type="submission" date="2014-02" db="EMBL/GenBank/DDBJ databases">
        <title>The small core and large imbalanced accessory genome model reveals a collaborative survival strategy of Sorangium cellulosum strains in nature.</title>
        <authorList>
            <person name="Han K."/>
            <person name="Peng R."/>
            <person name="Blom J."/>
            <person name="Li Y.-Z."/>
        </authorList>
    </citation>
    <scope>NUCLEOTIDE SEQUENCE [LARGE SCALE GENOMIC DNA]</scope>
    <source>
        <strain evidence="14 15">So0011-07</strain>
    </source>
</reference>
<evidence type="ECO:0000256" key="7">
    <source>
        <dbReference type="ARBA" id="ARBA00022777"/>
    </source>
</evidence>
<dbReference type="AlphaFoldDB" id="A0A150SJ17"/>
<comment type="caution">
    <text evidence="11">Lacks conserved residue(s) required for the propagation of feature annotation.</text>
</comment>
<dbReference type="SUPFAM" id="SSF47413">
    <property type="entry name" value="lambda repressor-like DNA-binding domains"/>
    <property type="match status" value="1"/>
</dbReference>
<dbReference type="EMBL" id="JEMB01000916">
    <property type="protein sequence ID" value="KYF92482.1"/>
    <property type="molecule type" value="Genomic_DNA"/>
</dbReference>
<evidence type="ECO:0000256" key="5">
    <source>
        <dbReference type="ARBA" id="ARBA00022679"/>
    </source>
</evidence>
<evidence type="ECO:0000313" key="14">
    <source>
        <dbReference type="EMBL" id="KYF92482.1"/>
    </source>
</evidence>
<comment type="catalytic activity">
    <reaction evidence="10 11">
        <text>shikimate + ATP = 3-phosphoshikimate + ADP + H(+)</text>
        <dbReference type="Rhea" id="RHEA:13121"/>
        <dbReference type="ChEBI" id="CHEBI:15378"/>
        <dbReference type="ChEBI" id="CHEBI:30616"/>
        <dbReference type="ChEBI" id="CHEBI:36208"/>
        <dbReference type="ChEBI" id="CHEBI:145989"/>
        <dbReference type="ChEBI" id="CHEBI:456216"/>
        <dbReference type="EC" id="2.7.1.71"/>
    </reaction>
</comment>
<keyword evidence="9 11" id="KW-0057">Aromatic amino acid biosynthesis</keyword>
<dbReference type="GO" id="GO:0009423">
    <property type="term" value="P:chorismate biosynthetic process"/>
    <property type="evidence" value="ECO:0007669"/>
    <property type="project" value="UniProtKB-UniRule"/>
</dbReference>
<dbReference type="CDD" id="cd00464">
    <property type="entry name" value="SK"/>
    <property type="match status" value="1"/>
</dbReference>
<dbReference type="PROSITE" id="PS01128">
    <property type="entry name" value="SHIKIMATE_KINASE"/>
    <property type="match status" value="1"/>
</dbReference>
<evidence type="ECO:0000256" key="4">
    <source>
        <dbReference type="ARBA" id="ARBA00022605"/>
    </source>
</evidence>
<evidence type="ECO:0000256" key="3">
    <source>
        <dbReference type="ARBA" id="ARBA00012154"/>
    </source>
</evidence>
<dbReference type="InterPro" id="IPR027417">
    <property type="entry name" value="P-loop_NTPase"/>
</dbReference>
<comment type="caution">
    <text evidence="14">The sequence shown here is derived from an EMBL/GenBank/DDBJ whole genome shotgun (WGS) entry which is preliminary data.</text>
</comment>
<dbReference type="GO" id="GO:0004765">
    <property type="term" value="F:shikimate kinase activity"/>
    <property type="evidence" value="ECO:0007669"/>
    <property type="project" value="UniProtKB-UniRule"/>
</dbReference>
<evidence type="ECO:0000259" key="13">
    <source>
        <dbReference type="PROSITE" id="PS50943"/>
    </source>
</evidence>
<dbReference type="Pfam" id="PF13560">
    <property type="entry name" value="HTH_31"/>
    <property type="match status" value="1"/>
</dbReference>
<dbReference type="InterPro" id="IPR001387">
    <property type="entry name" value="Cro/C1-type_HTH"/>
</dbReference>